<evidence type="ECO:0000313" key="3">
    <source>
        <dbReference type="Proteomes" id="UP000031549"/>
    </source>
</evidence>
<accession>A0A846HHT5</accession>
<feature type="transmembrane region" description="Helical" evidence="1">
    <location>
        <begin position="130"/>
        <end position="150"/>
    </location>
</feature>
<evidence type="ECO:0000313" key="2">
    <source>
        <dbReference type="EMBL" id="NEU77087.1"/>
    </source>
</evidence>
<sequence length="157" mass="18896">MARISFPKNLLLKCWIFWIIVECTFKIFYEMKSPTKFQELEDFFHGLILPWFSGAIWSDFKLLSYGIIAVHIYIVLVILFQNYNLIKNVITWVWIMFWLAMFTIWVEPWITLFTHKSPEALLSITFFKEILFVVDVTFSLLWLGLTYIICQLLDKEF</sequence>
<dbReference type="EMBL" id="JTCM02000152">
    <property type="protein sequence ID" value="NEU77087.1"/>
    <property type="molecule type" value="Genomic_DNA"/>
</dbReference>
<feature type="transmembrane region" description="Helical" evidence="1">
    <location>
        <begin position="92"/>
        <end position="110"/>
    </location>
</feature>
<dbReference type="Proteomes" id="UP000031549">
    <property type="component" value="Unassembled WGS sequence"/>
</dbReference>
<gene>
    <name evidence="2" type="ORF">PI95_032455</name>
</gene>
<evidence type="ECO:0000256" key="1">
    <source>
        <dbReference type="SAM" id="Phobius"/>
    </source>
</evidence>
<protein>
    <recommendedName>
        <fullName evidence="4">Transmembrane protein</fullName>
    </recommendedName>
</protein>
<organism evidence="2 3">
    <name type="scientific">Hassallia byssoidea VB512170</name>
    <dbReference type="NCBI Taxonomy" id="1304833"/>
    <lineage>
        <taxon>Bacteria</taxon>
        <taxon>Bacillati</taxon>
        <taxon>Cyanobacteriota</taxon>
        <taxon>Cyanophyceae</taxon>
        <taxon>Nostocales</taxon>
        <taxon>Tolypothrichaceae</taxon>
        <taxon>Hassallia</taxon>
    </lineage>
</organism>
<keyword evidence="1" id="KW-1133">Transmembrane helix</keyword>
<keyword evidence="1" id="KW-0812">Transmembrane</keyword>
<reference evidence="2 3" key="1">
    <citation type="journal article" date="2015" name="Genome Announc.">
        <title>Draft Genome Sequence of Cyanobacterium Hassallia byssoidea Strain VB512170, Isolated from Monuments in India.</title>
        <authorList>
            <person name="Singh D."/>
            <person name="Chandrababunaidu M.M."/>
            <person name="Panda A."/>
            <person name="Sen D."/>
            <person name="Bhattacharyya S."/>
            <person name="Adhikary S.P."/>
            <person name="Tripathy S."/>
        </authorList>
    </citation>
    <scope>NUCLEOTIDE SEQUENCE [LARGE SCALE GENOMIC DNA]</scope>
    <source>
        <strain evidence="2 3">VB512170</strain>
    </source>
</reference>
<feature type="transmembrane region" description="Helical" evidence="1">
    <location>
        <begin position="12"/>
        <end position="29"/>
    </location>
</feature>
<keyword evidence="1" id="KW-0472">Membrane</keyword>
<proteinExistence type="predicted"/>
<keyword evidence="3" id="KW-1185">Reference proteome</keyword>
<evidence type="ECO:0008006" key="4">
    <source>
        <dbReference type="Google" id="ProtNLM"/>
    </source>
</evidence>
<dbReference type="AlphaFoldDB" id="A0A846HHT5"/>
<name>A0A846HHT5_9CYAN</name>
<comment type="caution">
    <text evidence="2">The sequence shown here is derived from an EMBL/GenBank/DDBJ whole genome shotgun (WGS) entry which is preliminary data.</text>
</comment>
<feature type="transmembrane region" description="Helical" evidence="1">
    <location>
        <begin position="62"/>
        <end position="80"/>
    </location>
</feature>